<dbReference type="Pfam" id="PF13732">
    <property type="entry name" value="DrrA1-3_C"/>
    <property type="match status" value="1"/>
</dbReference>
<dbReference type="InterPro" id="IPR025302">
    <property type="entry name" value="DrrA1/2-like_C"/>
</dbReference>
<evidence type="ECO:0000256" key="4">
    <source>
        <dbReference type="ARBA" id="ARBA00022840"/>
    </source>
</evidence>
<proteinExistence type="inferred from homology"/>
<sequence>MNDIIKVKGLVKDYGNSLAVDNISFKVKEGEIFGFLGPNGAGKSTTINILCTIIGRTSGEVYINGLDVYKEQDEVRKNIGIIFQEKTLDEKLTARENLIIHGRLYNVPEKEINLRIDEVLEIVELKDRKKDIVSSFSGGMKRRLEIARGLMHYPKVLFLDEPTTGLDPQTRVHMWEYLLKLKEEHNMTIFLTTHYMDEAEICDNIAVIDNGKIVAYGTPMKLKEDLASNIVRFKASNIAEAKKFINKHYDYSTKLYSGNIVEVTTTNSTTPFVVDFIKNYKGEIDHLEINRPTLNDVFMNITGKDIRE</sequence>
<dbReference type="InterPro" id="IPR017871">
    <property type="entry name" value="ABC_transporter-like_CS"/>
</dbReference>
<evidence type="ECO:0000259" key="6">
    <source>
        <dbReference type="PROSITE" id="PS50893"/>
    </source>
</evidence>
<reference evidence="7" key="1">
    <citation type="submission" date="2022-12" db="EMBL/GenBank/DDBJ databases">
        <authorList>
            <person name="Wang J."/>
        </authorList>
    </citation>
    <scope>NUCLEOTIDE SEQUENCE</scope>
    <source>
        <strain evidence="7">HY-45-18</strain>
    </source>
</reference>
<dbReference type="Proteomes" id="UP001078443">
    <property type="component" value="Unassembled WGS sequence"/>
</dbReference>
<keyword evidence="8" id="KW-1185">Reference proteome</keyword>
<keyword evidence="4 7" id="KW-0067">ATP-binding</keyword>
<evidence type="ECO:0000256" key="3">
    <source>
        <dbReference type="ARBA" id="ARBA00022741"/>
    </source>
</evidence>
<comment type="subcellular location">
    <subcellularLocation>
        <location evidence="1">Cell membrane</location>
        <topology evidence="1">Peripheral membrane protein</topology>
        <orientation evidence="1">Cytoplasmic side</orientation>
    </subcellularLocation>
</comment>
<dbReference type="Gene3D" id="3.40.50.300">
    <property type="entry name" value="P-loop containing nucleotide triphosphate hydrolases"/>
    <property type="match status" value="1"/>
</dbReference>
<evidence type="ECO:0000256" key="5">
    <source>
        <dbReference type="ARBA" id="ARBA00049985"/>
    </source>
</evidence>
<gene>
    <name evidence="7" type="ORF">OW763_00945</name>
</gene>
<dbReference type="GO" id="GO:0005524">
    <property type="term" value="F:ATP binding"/>
    <property type="evidence" value="ECO:0007669"/>
    <property type="project" value="UniProtKB-KW"/>
</dbReference>
<keyword evidence="3" id="KW-0547">Nucleotide-binding</keyword>
<dbReference type="Pfam" id="PF00005">
    <property type="entry name" value="ABC_tran"/>
    <property type="match status" value="1"/>
</dbReference>
<dbReference type="InterPro" id="IPR003593">
    <property type="entry name" value="AAA+_ATPase"/>
</dbReference>
<dbReference type="PANTHER" id="PTHR43582:SF4">
    <property type="entry name" value="ANTIBIOTIC RESISTANCE ABC TRANSPORTER ATP-BINDING PROTEIN"/>
    <property type="match status" value="1"/>
</dbReference>
<dbReference type="SMART" id="SM00382">
    <property type="entry name" value="AAA"/>
    <property type="match status" value="1"/>
</dbReference>
<keyword evidence="2" id="KW-0813">Transport</keyword>
<evidence type="ECO:0000313" key="8">
    <source>
        <dbReference type="Proteomes" id="UP001078443"/>
    </source>
</evidence>
<comment type="similarity">
    <text evidence="5">Belongs to the ABC transporter superfamily. Drug exporter-1 (DrugE1) (TC 3.A.1.105) family.</text>
</comment>
<dbReference type="InterPro" id="IPR005894">
    <property type="entry name" value="DrrA"/>
</dbReference>
<evidence type="ECO:0000256" key="1">
    <source>
        <dbReference type="ARBA" id="ARBA00004413"/>
    </source>
</evidence>
<dbReference type="PANTHER" id="PTHR43582">
    <property type="entry name" value="LINEARMYCIN RESISTANCE ATP-BINDING PROTEIN LNRL"/>
    <property type="match status" value="1"/>
</dbReference>
<evidence type="ECO:0000256" key="2">
    <source>
        <dbReference type="ARBA" id="ARBA00022448"/>
    </source>
</evidence>
<dbReference type="RefSeq" id="WP_268039189.1">
    <property type="nucleotide sequence ID" value="NZ_JAPQER010000001.1"/>
</dbReference>
<organism evidence="7 8">
    <name type="scientific">Clostridium aestuarii</name>
    <dbReference type="NCBI Taxonomy" id="338193"/>
    <lineage>
        <taxon>Bacteria</taxon>
        <taxon>Bacillati</taxon>
        <taxon>Bacillota</taxon>
        <taxon>Clostridia</taxon>
        <taxon>Eubacteriales</taxon>
        <taxon>Clostridiaceae</taxon>
        <taxon>Clostridium</taxon>
    </lineage>
</organism>
<dbReference type="NCBIfam" id="TIGR01188">
    <property type="entry name" value="drrA"/>
    <property type="match status" value="1"/>
</dbReference>
<comment type="caution">
    <text evidence="7">The sequence shown here is derived from an EMBL/GenBank/DDBJ whole genome shotgun (WGS) entry which is preliminary data.</text>
</comment>
<dbReference type="PROSITE" id="PS50893">
    <property type="entry name" value="ABC_TRANSPORTER_2"/>
    <property type="match status" value="1"/>
</dbReference>
<protein>
    <submittedName>
        <fullName evidence="7">ATP-binding cassette domain-containing protein</fullName>
    </submittedName>
</protein>
<name>A0ABT4CVB9_9CLOT</name>
<dbReference type="InterPro" id="IPR027417">
    <property type="entry name" value="P-loop_NTPase"/>
</dbReference>
<feature type="domain" description="ABC transporter" evidence="6">
    <location>
        <begin position="5"/>
        <end position="235"/>
    </location>
</feature>
<dbReference type="SUPFAM" id="SSF52540">
    <property type="entry name" value="P-loop containing nucleoside triphosphate hydrolases"/>
    <property type="match status" value="1"/>
</dbReference>
<dbReference type="EMBL" id="JAPQER010000001">
    <property type="protein sequence ID" value="MCY6482921.1"/>
    <property type="molecule type" value="Genomic_DNA"/>
</dbReference>
<accession>A0ABT4CVB9</accession>
<dbReference type="InterPro" id="IPR003439">
    <property type="entry name" value="ABC_transporter-like_ATP-bd"/>
</dbReference>
<evidence type="ECO:0000313" key="7">
    <source>
        <dbReference type="EMBL" id="MCY6482921.1"/>
    </source>
</evidence>
<dbReference type="PROSITE" id="PS00211">
    <property type="entry name" value="ABC_TRANSPORTER_1"/>
    <property type="match status" value="1"/>
</dbReference>